<keyword evidence="3" id="KW-1133">Transmembrane helix</keyword>
<keyword evidence="6" id="KW-1185">Reference proteome</keyword>
<dbReference type="AlphaFoldDB" id="A0ABD5M6J7"/>
<keyword evidence="1 2" id="KW-0597">Phosphoprotein</keyword>
<dbReference type="SMART" id="SM00448">
    <property type="entry name" value="REC"/>
    <property type="match status" value="1"/>
</dbReference>
<dbReference type="PANTHER" id="PTHR44591">
    <property type="entry name" value="STRESS RESPONSE REGULATOR PROTEIN 1"/>
    <property type="match status" value="1"/>
</dbReference>
<dbReference type="InterPro" id="IPR001789">
    <property type="entry name" value="Sig_transdc_resp-reg_receiver"/>
</dbReference>
<feature type="transmembrane region" description="Helical" evidence="3">
    <location>
        <begin position="217"/>
        <end position="239"/>
    </location>
</feature>
<dbReference type="PANTHER" id="PTHR44591:SF3">
    <property type="entry name" value="RESPONSE REGULATORY DOMAIN-CONTAINING PROTEIN"/>
    <property type="match status" value="1"/>
</dbReference>
<dbReference type="Pfam" id="PF08663">
    <property type="entry name" value="HalX"/>
    <property type="match status" value="1"/>
</dbReference>
<dbReference type="EMBL" id="JBEDNY010000002">
    <property type="protein sequence ID" value="MEZ3163935.1"/>
    <property type="molecule type" value="Genomic_DNA"/>
</dbReference>
<evidence type="ECO:0000256" key="3">
    <source>
        <dbReference type="SAM" id="Phobius"/>
    </source>
</evidence>
<evidence type="ECO:0000259" key="4">
    <source>
        <dbReference type="PROSITE" id="PS50110"/>
    </source>
</evidence>
<dbReference type="Proteomes" id="UP001567572">
    <property type="component" value="Unassembled WGS sequence"/>
</dbReference>
<dbReference type="InterPro" id="IPR043717">
    <property type="entry name" value="DUF5658"/>
</dbReference>
<dbReference type="SUPFAM" id="SSF52172">
    <property type="entry name" value="CheY-like"/>
    <property type="match status" value="1"/>
</dbReference>
<feature type="transmembrane region" description="Helical" evidence="3">
    <location>
        <begin position="259"/>
        <end position="279"/>
    </location>
</feature>
<evidence type="ECO:0000313" key="6">
    <source>
        <dbReference type="Proteomes" id="UP001567572"/>
    </source>
</evidence>
<dbReference type="InterPro" id="IPR050595">
    <property type="entry name" value="Bact_response_regulator"/>
</dbReference>
<dbReference type="Pfam" id="PF00072">
    <property type="entry name" value="Response_reg"/>
    <property type="match status" value="1"/>
</dbReference>
<organism evidence="5 6">
    <name type="scientific">Halorubrum miltondacostae</name>
    <dbReference type="NCBI Taxonomy" id="3076378"/>
    <lineage>
        <taxon>Archaea</taxon>
        <taxon>Methanobacteriati</taxon>
        <taxon>Methanobacteriota</taxon>
        <taxon>Stenosarchaea group</taxon>
        <taxon>Halobacteria</taxon>
        <taxon>Halobacteriales</taxon>
        <taxon>Haloferacaceae</taxon>
        <taxon>Halorubrum</taxon>
    </lineage>
</organism>
<keyword evidence="3" id="KW-0472">Membrane</keyword>
<feature type="transmembrane region" description="Helical" evidence="3">
    <location>
        <begin position="291"/>
        <end position="310"/>
    </location>
</feature>
<dbReference type="RefSeq" id="WP_371161788.1">
    <property type="nucleotide sequence ID" value="NZ_JBEDNX010000002.1"/>
</dbReference>
<proteinExistence type="predicted"/>
<reference evidence="5 6" key="1">
    <citation type="submission" date="2024-06" db="EMBL/GenBank/DDBJ databases">
        <title>Halorubrum miltondacostae sp. nov., a potential PHA producer isolated from an inland solar saltern in Rio Maior, Portugal.</title>
        <authorList>
            <person name="Albuquerque L."/>
            <person name="Viver T."/>
            <person name="Barroso C."/>
            <person name="Claudino R."/>
            <person name="Galvan M."/>
            <person name="Simoes G."/>
            <person name="Lobo Da Cunha A."/>
            <person name="Egas C."/>
        </authorList>
    </citation>
    <scope>NUCLEOTIDE SEQUENCE [LARGE SCALE GENOMIC DNA]</scope>
    <source>
        <strain evidence="5 6">RMP-11</strain>
    </source>
</reference>
<evidence type="ECO:0000256" key="2">
    <source>
        <dbReference type="PROSITE-ProRule" id="PRU00169"/>
    </source>
</evidence>
<dbReference type="Gene3D" id="3.40.50.2300">
    <property type="match status" value="1"/>
</dbReference>
<dbReference type="InterPro" id="IPR013971">
    <property type="entry name" value="HalX_domain"/>
</dbReference>
<accession>A0ABD5M6J7</accession>
<dbReference type="Pfam" id="PF18902">
    <property type="entry name" value="DUF5658"/>
    <property type="match status" value="1"/>
</dbReference>
<dbReference type="InterPro" id="IPR011006">
    <property type="entry name" value="CheY-like_superfamily"/>
</dbReference>
<evidence type="ECO:0000256" key="1">
    <source>
        <dbReference type="ARBA" id="ARBA00022553"/>
    </source>
</evidence>
<feature type="domain" description="Response regulatory" evidence="4">
    <location>
        <begin position="8"/>
        <end position="116"/>
    </location>
</feature>
<keyword evidence="3" id="KW-0812">Transmembrane</keyword>
<dbReference type="PROSITE" id="PS50110">
    <property type="entry name" value="RESPONSE_REGULATORY"/>
    <property type="match status" value="1"/>
</dbReference>
<protein>
    <submittedName>
        <fullName evidence="5">Response regulator</fullName>
    </submittedName>
</protein>
<comment type="caution">
    <text evidence="5">The sequence shown here is derived from an EMBL/GenBank/DDBJ whole genome shotgun (WGS) entry which is preliminary data.</text>
</comment>
<gene>
    <name evidence="5" type="ORF">ABNG04_08655</name>
</gene>
<name>A0ABD5M6J7_9EURY</name>
<sequence length="316" mass="33734">MPRDTDATVLIVEDDHEQATEYAGWLEGYAVRIAADGEGALDALDSDVDVVLLDGDLADPPAGKLLGQLRARRPDCQVGLLSGTSVGDEILRLDMDEYVPRPLDRDELREAVARLVDHGAVEGAVKTYLALVARRRRIEARRDEADLGDDERYRELTGEIAARRRQIDTLLTEIDDPVVGAGGGTIEGDAAPGVDEASAAGAPAGPPLYRSRSTQFYALWLGAALTYGVGDVVSTLYATTAVPGLIEGNPVIGTLLSSAGLPGFLFLKLIVLFVLLSVSVQGARRREPFSYYWPPVVATGIGLLLTGWNVRLIAGA</sequence>
<feature type="modified residue" description="4-aspartylphosphate" evidence="2">
    <location>
        <position position="54"/>
    </location>
</feature>
<evidence type="ECO:0000313" key="5">
    <source>
        <dbReference type="EMBL" id="MEZ3163935.1"/>
    </source>
</evidence>